<organism evidence="1">
    <name type="scientific">Peptoniphilus harei</name>
    <dbReference type="NCBI Taxonomy" id="54005"/>
    <lineage>
        <taxon>Bacteria</taxon>
        <taxon>Bacillati</taxon>
        <taxon>Bacillota</taxon>
        <taxon>Tissierellia</taxon>
        <taxon>Tissierellales</taxon>
        <taxon>Peptoniphilaceae</taxon>
        <taxon>Peptoniphilus</taxon>
    </lineage>
</organism>
<proteinExistence type="predicted"/>
<evidence type="ECO:0000313" key="2">
    <source>
        <dbReference type="Proteomes" id="UP000070174"/>
    </source>
</evidence>
<evidence type="ECO:0000313" key="1">
    <source>
        <dbReference type="EMBL" id="KXA30794.1"/>
    </source>
</evidence>
<accession>A0A133PQB7</accession>
<protein>
    <submittedName>
        <fullName evidence="1">Uncharacterized protein</fullName>
    </submittedName>
</protein>
<dbReference type="Proteomes" id="UP000070174">
    <property type="component" value="Unassembled WGS sequence"/>
</dbReference>
<dbReference type="EMBL" id="LRQE01000024">
    <property type="protein sequence ID" value="KXA30794.1"/>
    <property type="molecule type" value="Genomic_DNA"/>
</dbReference>
<name>A0A133PQB7_9FIRM</name>
<reference evidence="1 2" key="1">
    <citation type="submission" date="2016-01" db="EMBL/GenBank/DDBJ databases">
        <authorList>
            <person name="Oliw E.H."/>
        </authorList>
    </citation>
    <scope>NUCLEOTIDE SEQUENCE [LARGE SCALE GENOMIC DNA]</scope>
    <source>
        <strain evidence="1 2">CMW7756A</strain>
    </source>
</reference>
<gene>
    <name evidence="1" type="ORF">HMPREF3229_00802</name>
</gene>
<comment type="caution">
    <text evidence="1">The sequence shown here is derived from an EMBL/GenBank/DDBJ whole genome shotgun (WGS) entry which is preliminary data.</text>
</comment>
<sequence>MIVFYKVTRFYEVRHFYKLMKTCGVKNNNKKSAFLHLIL</sequence>
<dbReference type="AlphaFoldDB" id="A0A133PQB7"/>